<feature type="region of interest" description="Disordered" evidence="1">
    <location>
        <begin position="397"/>
        <end position="457"/>
    </location>
</feature>
<feature type="region of interest" description="Disordered" evidence="1">
    <location>
        <begin position="300"/>
        <end position="338"/>
    </location>
</feature>
<feature type="region of interest" description="Disordered" evidence="1">
    <location>
        <begin position="150"/>
        <end position="205"/>
    </location>
</feature>
<feature type="compositionally biased region" description="Acidic residues" evidence="1">
    <location>
        <begin position="314"/>
        <end position="332"/>
    </location>
</feature>
<feature type="compositionally biased region" description="Acidic residues" evidence="1">
    <location>
        <begin position="668"/>
        <end position="696"/>
    </location>
</feature>
<sequence>MATVKDDEKSSYSNQILSPQPFTPPSKELFAALETSHMAPSETRSTIDDGQMSTHEDAYTSSGSSTRHSSSDIFGREIDADLDQLKSRASSRSSLSSIPASVMVHSLDQTKLNIHDKIAGYTIEDEEASFGGFHDPPRSIRTIRQREAAFRKPSSVRAMQMHTEDEADDDEFLTPPRRRAGMRSPGSSPLKRSPYYSPSASSNKPKVKKEYPLVLLHCTLLAPSLPVPGAALPQNQKIVEEVLPPQYWKRWRRLQDKAGSGVLRDRGVLISHPEDLYDMLEERLLESLELQRPRLEHGHFVGHEESGGAGSEGELSDQGESETDGEQGDECPDCGRRVMCHGNSNRKWEIRVYAANGLMRAGAWAAAWREMEKVDVEVGLWLPSDIRRALEKRLAEDSAKYTTGTAASDQAPELDTRPASPSRHTRGPSVADSVDSRPSDPVRVDPGSKPSERMNDAPKHQIALHTLCINYLRVLAGDRRNIALVLMSVLVVFLAIGSRQPILPAPAQAVLNSFPGAVQSPAISDMHVATPSVSAASSSMWGVEGVLTSTAPVDTSFTPINVSEAEDPEVENGVNETAPTATIEQQAPESSLVAESISTEDVEHVESALPEIERETASMESSQSSEQAHFTHSLVQSDLPYMGQTETSSAVADPEGTAQPEVEHVEDLDFVSTEATEEPFEADSLPEPETDEMPME</sequence>
<feature type="compositionally biased region" description="Basic and acidic residues" evidence="1">
    <location>
        <begin position="1"/>
        <end position="10"/>
    </location>
</feature>
<gene>
    <name evidence="2" type="ORF">N7492_007342</name>
</gene>
<comment type="caution">
    <text evidence="2">The sequence shown here is derived from an EMBL/GenBank/DDBJ whole genome shotgun (WGS) entry which is preliminary data.</text>
</comment>
<feature type="region of interest" description="Disordered" evidence="1">
    <location>
        <begin position="1"/>
        <end position="75"/>
    </location>
</feature>
<dbReference type="OrthoDB" id="5369448at2759"/>
<reference evidence="2" key="1">
    <citation type="submission" date="2022-11" db="EMBL/GenBank/DDBJ databases">
        <authorList>
            <person name="Petersen C."/>
        </authorList>
    </citation>
    <scope>NUCLEOTIDE SEQUENCE</scope>
    <source>
        <strain evidence="2">IBT 21917</strain>
    </source>
</reference>
<accession>A0A9W9I4Z8</accession>
<keyword evidence="3" id="KW-1185">Reference proteome</keyword>
<organism evidence="2 3">
    <name type="scientific">Penicillium capsulatum</name>
    <dbReference type="NCBI Taxonomy" id="69766"/>
    <lineage>
        <taxon>Eukaryota</taxon>
        <taxon>Fungi</taxon>
        <taxon>Dikarya</taxon>
        <taxon>Ascomycota</taxon>
        <taxon>Pezizomycotina</taxon>
        <taxon>Eurotiomycetes</taxon>
        <taxon>Eurotiomycetidae</taxon>
        <taxon>Eurotiales</taxon>
        <taxon>Aspergillaceae</taxon>
        <taxon>Penicillium</taxon>
    </lineage>
</organism>
<dbReference type="AlphaFoldDB" id="A0A9W9I4Z8"/>
<evidence type="ECO:0008006" key="4">
    <source>
        <dbReference type="Google" id="ProtNLM"/>
    </source>
</evidence>
<feature type="compositionally biased region" description="Polar residues" evidence="1">
    <location>
        <begin position="11"/>
        <end position="20"/>
    </location>
</feature>
<protein>
    <recommendedName>
        <fullName evidence="4">Pathway-specific nitrogen regulator</fullName>
    </recommendedName>
</protein>
<name>A0A9W9I4Z8_9EURO</name>
<dbReference type="Proteomes" id="UP001146351">
    <property type="component" value="Unassembled WGS sequence"/>
</dbReference>
<proteinExistence type="predicted"/>
<feature type="region of interest" description="Disordered" evidence="1">
    <location>
        <begin position="642"/>
        <end position="696"/>
    </location>
</feature>
<evidence type="ECO:0000313" key="2">
    <source>
        <dbReference type="EMBL" id="KAJ5161950.1"/>
    </source>
</evidence>
<feature type="compositionally biased region" description="Basic and acidic residues" evidence="1">
    <location>
        <begin position="434"/>
        <end position="443"/>
    </location>
</feature>
<reference evidence="2" key="2">
    <citation type="journal article" date="2023" name="IMA Fungus">
        <title>Comparative genomic study of the Penicillium genus elucidates a diverse pangenome and 15 lateral gene transfer events.</title>
        <authorList>
            <person name="Petersen C."/>
            <person name="Sorensen T."/>
            <person name="Nielsen M.R."/>
            <person name="Sondergaard T.E."/>
            <person name="Sorensen J.L."/>
            <person name="Fitzpatrick D.A."/>
            <person name="Frisvad J.C."/>
            <person name="Nielsen K.L."/>
        </authorList>
    </citation>
    <scope>NUCLEOTIDE SEQUENCE</scope>
    <source>
        <strain evidence="2">IBT 21917</strain>
    </source>
</reference>
<evidence type="ECO:0000256" key="1">
    <source>
        <dbReference type="SAM" id="MobiDB-lite"/>
    </source>
</evidence>
<evidence type="ECO:0000313" key="3">
    <source>
        <dbReference type="Proteomes" id="UP001146351"/>
    </source>
</evidence>
<dbReference type="EMBL" id="JAPQKO010000005">
    <property type="protein sequence ID" value="KAJ5161950.1"/>
    <property type="molecule type" value="Genomic_DNA"/>
</dbReference>